<dbReference type="PATRIC" id="fig|1365257.3.peg.2894"/>
<proteinExistence type="predicted"/>
<dbReference type="SUPFAM" id="SSF56784">
    <property type="entry name" value="HAD-like"/>
    <property type="match status" value="1"/>
</dbReference>
<dbReference type="RefSeq" id="WP_063381513.1">
    <property type="nucleotide sequence ID" value="NZ_AUXX01000020.1"/>
</dbReference>
<dbReference type="SFLD" id="SFLDG01129">
    <property type="entry name" value="C1.5:_HAD__Beta-PGM__Phosphata"/>
    <property type="match status" value="1"/>
</dbReference>
<dbReference type="EMBL" id="AUXX01000020">
    <property type="protein sequence ID" value="KZN65581.1"/>
    <property type="molecule type" value="Genomic_DNA"/>
</dbReference>
<dbReference type="InterPro" id="IPR023214">
    <property type="entry name" value="HAD_sf"/>
</dbReference>
<sequence length="219" mass="23902">MEHFCDLTTYHGVIFDMDGTLVNSDLALAKAIAPWCKMHDLDLDMVLREGRGIRFEDFISRFVPHLDIHKEVKNLEGSEAVFAKHVCEVAGANTFISHLNQLQLPWVLATSADRENAVHRMQNSELPVPATMVTAEDVQRGKPDPEPFVIAASKLGAPSSACLVFEDSDAGVKGALAAGCDVVVVGEFCQLAHPNIVARVSDYSAWNEILSAQVNTCKN</sequence>
<name>A0A167LZV2_9GAMM</name>
<dbReference type="AlphaFoldDB" id="A0A167LZV2"/>
<dbReference type="GO" id="GO:0050308">
    <property type="term" value="F:sugar-phosphatase activity"/>
    <property type="evidence" value="ECO:0007669"/>
    <property type="project" value="TreeGrafter"/>
</dbReference>
<accession>A0A167LZV2</accession>
<dbReference type="InterPro" id="IPR023198">
    <property type="entry name" value="PGP-like_dom2"/>
</dbReference>
<comment type="caution">
    <text evidence="1">The sequence shown here is derived from an EMBL/GenBank/DDBJ whole genome shotgun (WGS) entry which is preliminary data.</text>
</comment>
<dbReference type="InterPro" id="IPR006439">
    <property type="entry name" value="HAD-SF_hydro_IA"/>
</dbReference>
<protein>
    <recommendedName>
        <fullName evidence="3">Phosphatase</fullName>
    </recommendedName>
</protein>
<evidence type="ECO:0000313" key="2">
    <source>
        <dbReference type="Proteomes" id="UP000076661"/>
    </source>
</evidence>
<organism evidence="1 2">
    <name type="scientific">Pseudoalteromonas luteoviolacea S4060-1</name>
    <dbReference type="NCBI Taxonomy" id="1365257"/>
    <lineage>
        <taxon>Bacteria</taxon>
        <taxon>Pseudomonadati</taxon>
        <taxon>Pseudomonadota</taxon>
        <taxon>Gammaproteobacteria</taxon>
        <taxon>Alteromonadales</taxon>
        <taxon>Pseudoalteromonadaceae</taxon>
        <taxon>Pseudoalteromonas</taxon>
    </lineage>
</organism>
<reference evidence="1 2" key="1">
    <citation type="submission" date="2013-07" db="EMBL/GenBank/DDBJ databases">
        <title>Comparative Genomic and Metabolomic Analysis of Twelve Strains of Pseudoalteromonas luteoviolacea.</title>
        <authorList>
            <person name="Vynne N.G."/>
            <person name="Mansson M."/>
            <person name="Gram L."/>
        </authorList>
    </citation>
    <scope>NUCLEOTIDE SEQUENCE [LARGE SCALE GENOMIC DNA]</scope>
    <source>
        <strain evidence="1 2">S4060-1</strain>
    </source>
</reference>
<evidence type="ECO:0008006" key="3">
    <source>
        <dbReference type="Google" id="ProtNLM"/>
    </source>
</evidence>
<dbReference type="PANTHER" id="PTHR43481:SF4">
    <property type="entry name" value="GLYCEROL-1-PHOSPHATE PHOSPHOHYDROLASE 1-RELATED"/>
    <property type="match status" value="1"/>
</dbReference>
<dbReference type="NCBIfam" id="TIGR01509">
    <property type="entry name" value="HAD-SF-IA-v3"/>
    <property type="match status" value="1"/>
</dbReference>
<dbReference type="Pfam" id="PF13419">
    <property type="entry name" value="HAD_2"/>
    <property type="match status" value="1"/>
</dbReference>
<dbReference type="Gene3D" id="3.40.50.1000">
    <property type="entry name" value="HAD superfamily/HAD-like"/>
    <property type="match status" value="1"/>
</dbReference>
<dbReference type="InterPro" id="IPR036412">
    <property type="entry name" value="HAD-like_sf"/>
</dbReference>
<evidence type="ECO:0000313" key="1">
    <source>
        <dbReference type="EMBL" id="KZN65581.1"/>
    </source>
</evidence>
<dbReference type="SFLD" id="SFLDS00003">
    <property type="entry name" value="Haloacid_Dehalogenase"/>
    <property type="match status" value="1"/>
</dbReference>
<dbReference type="InterPro" id="IPR051806">
    <property type="entry name" value="HAD-like_SPP"/>
</dbReference>
<dbReference type="Proteomes" id="UP000076661">
    <property type="component" value="Unassembled WGS sequence"/>
</dbReference>
<dbReference type="InterPro" id="IPR041492">
    <property type="entry name" value="HAD_2"/>
</dbReference>
<dbReference type="PANTHER" id="PTHR43481">
    <property type="entry name" value="FRUCTOSE-1-PHOSPHATE PHOSPHATASE"/>
    <property type="match status" value="1"/>
</dbReference>
<gene>
    <name evidence="1" type="ORF">N478_21005</name>
</gene>
<dbReference type="Gene3D" id="1.10.150.240">
    <property type="entry name" value="Putative phosphatase, domain 2"/>
    <property type="match status" value="1"/>
</dbReference>